<keyword evidence="2" id="KW-1185">Reference proteome</keyword>
<gene>
    <name evidence="1" type="ORF">RPERSI_LOCUS2117</name>
</gene>
<proteinExistence type="predicted"/>
<evidence type="ECO:0000313" key="1">
    <source>
        <dbReference type="EMBL" id="CAG8507793.1"/>
    </source>
</evidence>
<protein>
    <submittedName>
        <fullName evidence="1">4217_t:CDS:1</fullName>
    </submittedName>
</protein>
<comment type="caution">
    <text evidence="1">The sequence shown here is derived from an EMBL/GenBank/DDBJ whole genome shotgun (WGS) entry which is preliminary data.</text>
</comment>
<organism evidence="1 2">
    <name type="scientific">Racocetra persica</name>
    <dbReference type="NCBI Taxonomy" id="160502"/>
    <lineage>
        <taxon>Eukaryota</taxon>
        <taxon>Fungi</taxon>
        <taxon>Fungi incertae sedis</taxon>
        <taxon>Mucoromycota</taxon>
        <taxon>Glomeromycotina</taxon>
        <taxon>Glomeromycetes</taxon>
        <taxon>Diversisporales</taxon>
        <taxon>Gigasporaceae</taxon>
        <taxon>Racocetra</taxon>
    </lineage>
</organism>
<reference evidence="1" key="1">
    <citation type="submission" date="2021-06" db="EMBL/GenBank/DDBJ databases">
        <authorList>
            <person name="Kallberg Y."/>
            <person name="Tangrot J."/>
            <person name="Rosling A."/>
        </authorList>
    </citation>
    <scope>NUCLEOTIDE SEQUENCE</scope>
    <source>
        <strain evidence="1">MA461A</strain>
    </source>
</reference>
<dbReference type="EMBL" id="CAJVQC010002226">
    <property type="protein sequence ID" value="CAG8507793.1"/>
    <property type="molecule type" value="Genomic_DNA"/>
</dbReference>
<accession>A0ACA9L397</accession>
<dbReference type="Proteomes" id="UP000789920">
    <property type="component" value="Unassembled WGS sequence"/>
</dbReference>
<sequence length="247" mass="28044">MWAIGAYPVGCKDSKIELVLFVLANSDDYNLETYAKFEKYFLYSVGGKIVPGVYGGKKRPKITVSVSTCIGNFNQDDKFGKCPLKVFFVGVPQELPYIVDNDRNVIFKFINLKSLVRLLNSLVFVVRQMEVFDNDFYVYTKDINYVNTHFSPKLSTFDSSNSNNYSDISNMTWAQLLSIYHNIIGSLKETLDAELFSSISLHIECSEDFISDTDNIDSCAFKVDDVIDVDEVVQDGEIKSVVKRDKE</sequence>
<evidence type="ECO:0000313" key="2">
    <source>
        <dbReference type="Proteomes" id="UP000789920"/>
    </source>
</evidence>
<name>A0ACA9L397_9GLOM</name>